<dbReference type="EMBL" id="JBHSFE010000038">
    <property type="protein sequence ID" value="MFC4612619.1"/>
    <property type="molecule type" value="Genomic_DNA"/>
</dbReference>
<accession>A0ABV9GHH4</accession>
<dbReference type="InterPro" id="IPR017517">
    <property type="entry name" value="Maleyloyr_isom"/>
</dbReference>
<dbReference type="SUPFAM" id="SSF109854">
    <property type="entry name" value="DinB/YfiT-like putative metalloenzymes"/>
    <property type="match status" value="1"/>
</dbReference>
<dbReference type="NCBIfam" id="TIGR03086">
    <property type="entry name" value="TIGR03086 family metal-binding protein"/>
    <property type="match status" value="1"/>
</dbReference>
<evidence type="ECO:0000313" key="3">
    <source>
        <dbReference type="Proteomes" id="UP001595993"/>
    </source>
</evidence>
<dbReference type="NCBIfam" id="TIGR03083">
    <property type="entry name" value="maleylpyruvate isomerase family mycothiol-dependent enzyme"/>
    <property type="match status" value="1"/>
</dbReference>
<protein>
    <submittedName>
        <fullName evidence="2">TIGR03086 family metal-binding protein</fullName>
    </submittedName>
</protein>
<dbReference type="Proteomes" id="UP001595993">
    <property type="component" value="Unassembled WGS sequence"/>
</dbReference>
<keyword evidence="3" id="KW-1185">Reference proteome</keyword>
<dbReference type="InterPro" id="IPR034660">
    <property type="entry name" value="DinB/YfiT-like"/>
</dbReference>
<feature type="domain" description="Mycothiol-dependent maleylpyruvate isomerase metal-binding" evidence="1">
    <location>
        <begin position="25"/>
        <end position="139"/>
    </location>
</feature>
<sequence length="210" mass="23104">MPDWTSARNPQGTRRNMNAIADRYRRHADAFEHKVAAAGADQWSNQSPCEDWTARDVVGHIIDMHGVMLRPLGRSLSPAPSLKDDPLGAFKSARADIQAVLDDPESAGTECDTPNGRMTVEQQIDQVISDDLVLHGWDLARATGQDDRMDPADVERMWSSTSALPKEVLEMLRTPEAFGPGVKVFGPEVSVPEDAPLQDRLLGLIGRDPR</sequence>
<evidence type="ECO:0000313" key="2">
    <source>
        <dbReference type="EMBL" id="MFC4612619.1"/>
    </source>
</evidence>
<reference evidence="3" key="1">
    <citation type="journal article" date="2019" name="Int. J. Syst. Evol. Microbiol.">
        <title>The Global Catalogue of Microorganisms (GCM) 10K type strain sequencing project: providing services to taxonomists for standard genome sequencing and annotation.</title>
        <authorList>
            <consortium name="The Broad Institute Genomics Platform"/>
            <consortium name="The Broad Institute Genome Sequencing Center for Infectious Disease"/>
            <person name="Wu L."/>
            <person name="Ma J."/>
        </authorList>
    </citation>
    <scope>NUCLEOTIDE SEQUENCE [LARGE SCALE GENOMIC DNA]</scope>
    <source>
        <strain evidence="3">CGMCC 4.7139</strain>
    </source>
</reference>
<dbReference type="Gene3D" id="1.20.120.450">
    <property type="entry name" value="dinb family like domain"/>
    <property type="match status" value="1"/>
</dbReference>
<name>A0ABV9GHH4_9ACTN</name>
<proteinExistence type="predicted"/>
<organism evidence="2 3">
    <name type="scientific">Streptomyces maoxianensis</name>
    <dbReference type="NCBI Taxonomy" id="1459942"/>
    <lineage>
        <taxon>Bacteria</taxon>
        <taxon>Bacillati</taxon>
        <taxon>Actinomycetota</taxon>
        <taxon>Actinomycetes</taxon>
        <taxon>Kitasatosporales</taxon>
        <taxon>Streptomycetaceae</taxon>
        <taxon>Streptomyces</taxon>
    </lineage>
</organism>
<dbReference type="Pfam" id="PF11716">
    <property type="entry name" value="MDMPI_N"/>
    <property type="match status" value="1"/>
</dbReference>
<dbReference type="RefSeq" id="WP_381202910.1">
    <property type="nucleotide sequence ID" value="NZ_JBHSFE010000038.1"/>
</dbReference>
<dbReference type="InterPro" id="IPR017520">
    <property type="entry name" value="CHP03086"/>
</dbReference>
<evidence type="ECO:0000259" key="1">
    <source>
        <dbReference type="Pfam" id="PF11716"/>
    </source>
</evidence>
<dbReference type="InterPro" id="IPR024344">
    <property type="entry name" value="MDMPI_metal-binding"/>
</dbReference>
<gene>
    <name evidence="2" type="ORF">ACFO9E_33460</name>
</gene>
<comment type="caution">
    <text evidence="2">The sequence shown here is derived from an EMBL/GenBank/DDBJ whole genome shotgun (WGS) entry which is preliminary data.</text>
</comment>